<dbReference type="AlphaFoldDB" id="A0A6A2Y8J1"/>
<gene>
    <name evidence="7" type="ORF">F3Y22_tig00112383pilonHSYRG00239</name>
</gene>
<evidence type="ECO:0000313" key="7">
    <source>
        <dbReference type="EMBL" id="KAE8667657.1"/>
    </source>
</evidence>
<keyword evidence="4" id="KW-0804">Transcription</keyword>
<dbReference type="GO" id="GO:0003677">
    <property type="term" value="F:DNA binding"/>
    <property type="evidence" value="ECO:0007669"/>
    <property type="project" value="UniProtKB-KW"/>
</dbReference>
<evidence type="ECO:0000256" key="4">
    <source>
        <dbReference type="ARBA" id="ARBA00023163"/>
    </source>
</evidence>
<dbReference type="Proteomes" id="UP000436088">
    <property type="component" value="Unassembled WGS sequence"/>
</dbReference>
<comment type="caution">
    <text evidence="7">The sequence shown here is derived from an EMBL/GenBank/DDBJ whole genome shotgun (WGS) entry which is preliminary data.</text>
</comment>
<proteinExistence type="predicted"/>
<name>A0A6A2Y8J1_HIBSY</name>
<dbReference type="PROSITE" id="PS50066">
    <property type="entry name" value="MADS_BOX_2"/>
    <property type="match status" value="1"/>
</dbReference>
<dbReference type="Gene3D" id="3.40.1810.10">
    <property type="entry name" value="Transcription factor, MADS-box"/>
    <property type="match status" value="1"/>
</dbReference>
<reference evidence="7" key="1">
    <citation type="submission" date="2019-09" db="EMBL/GenBank/DDBJ databases">
        <title>Draft genome information of white flower Hibiscus syriacus.</title>
        <authorList>
            <person name="Kim Y.-M."/>
        </authorList>
    </citation>
    <scope>NUCLEOTIDE SEQUENCE [LARGE SCALE GENOMIC DNA]</scope>
    <source>
        <strain evidence="7">YM2019G1</strain>
    </source>
</reference>
<dbReference type="SMART" id="SM00432">
    <property type="entry name" value="MADS"/>
    <property type="match status" value="1"/>
</dbReference>
<evidence type="ECO:0000259" key="6">
    <source>
        <dbReference type="PROSITE" id="PS50066"/>
    </source>
</evidence>
<sequence length="59" mass="6861">MVHKKKKNGNSWSRHMTYIKHRDSILKRAADLSMLSDTDVRLMMFSPTGQFTSFTSKGR</sequence>
<feature type="domain" description="MADS-box" evidence="6">
    <location>
        <begin position="6"/>
        <end position="58"/>
    </location>
</feature>
<dbReference type="SUPFAM" id="SSF55455">
    <property type="entry name" value="SRF-like"/>
    <property type="match status" value="1"/>
</dbReference>
<dbReference type="Pfam" id="PF00319">
    <property type="entry name" value="SRF-TF"/>
    <property type="match status" value="1"/>
</dbReference>
<keyword evidence="8" id="KW-1185">Reference proteome</keyword>
<evidence type="ECO:0000256" key="1">
    <source>
        <dbReference type="ARBA" id="ARBA00004123"/>
    </source>
</evidence>
<dbReference type="PRINTS" id="PR00404">
    <property type="entry name" value="MADSDOMAIN"/>
</dbReference>
<comment type="subcellular location">
    <subcellularLocation>
        <location evidence="1">Nucleus</location>
    </subcellularLocation>
</comment>
<dbReference type="GO" id="GO:0005634">
    <property type="term" value="C:nucleus"/>
    <property type="evidence" value="ECO:0007669"/>
    <property type="project" value="UniProtKB-SubCell"/>
</dbReference>
<dbReference type="EMBL" id="VEPZ02001568">
    <property type="protein sequence ID" value="KAE8667657.1"/>
    <property type="molecule type" value="Genomic_DNA"/>
</dbReference>
<organism evidence="7 8">
    <name type="scientific">Hibiscus syriacus</name>
    <name type="common">Rose of Sharon</name>
    <dbReference type="NCBI Taxonomy" id="106335"/>
    <lineage>
        <taxon>Eukaryota</taxon>
        <taxon>Viridiplantae</taxon>
        <taxon>Streptophyta</taxon>
        <taxon>Embryophyta</taxon>
        <taxon>Tracheophyta</taxon>
        <taxon>Spermatophyta</taxon>
        <taxon>Magnoliopsida</taxon>
        <taxon>eudicotyledons</taxon>
        <taxon>Gunneridae</taxon>
        <taxon>Pentapetalae</taxon>
        <taxon>rosids</taxon>
        <taxon>malvids</taxon>
        <taxon>Malvales</taxon>
        <taxon>Malvaceae</taxon>
        <taxon>Malvoideae</taxon>
        <taxon>Hibiscus</taxon>
    </lineage>
</organism>
<evidence type="ECO:0000313" key="8">
    <source>
        <dbReference type="Proteomes" id="UP000436088"/>
    </source>
</evidence>
<protein>
    <recommendedName>
        <fullName evidence="6">MADS-box domain-containing protein</fullName>
    </recommendedName>
</protein>
<keyword evidence="2" id="KW-0805">Transcription regulation</keyword>
<accession>A0A6A2Y8J1</accession>
<evidence type="ECO:0000256" key="2">
    <source>
        <dbReference type="ARBA" id="ARBA00023015"/>
    </source>
</evidence>
<keyword evidence="5" id="KW-0539">Nucleus</keyword>
<dbReference type="InterPro" id="IPR002100">
    <property type="entry name" value="TF_MADSbox"/>
</dbReference>
<dbReference type="GO" id="GO:0046983">
    <property type="term" value="F:protein dimerization activity"/>
    <property type="evidence" value="ECO:0007669"/>
    <property type="project" value="InterPro"/>
</dbReference>
<dbReference type="InterPro" id="IPR036879">
    <property type="entry name" value="TF_MADSbox_sf"/>
</dbReference>
<keyword evidence="3" id="KW-0238">DNA-binding</keyword>
<evidence type="ECO:0000256" key="5">
    <source>
        <dbReference type="ARBA" id="ARBA00023242"/>
    </source>
</evidence>
<evidence type="ECO:0000256" key="3">
    <source>
        <dbReference type="ARBA" id="ARBA00023125"/>
    </source>
</evidence>